<accession>A0A448YGD6</accession>
<feature type="region of interest" description="Disordered" evidence="1">
    <location>
        <begin position="247"/>
        <end position="266"/>
    </location>
</feature>
<evidence type="ECO:0000313" key="4">
    <source>
        <dbReference type="Proteomes" id="UP000290900"/>
    </source>
</evidence>
<evidence type="ECO:0000313" key="3">
    <source>
        <dbReference type="EMBL" id="VEU19947.1"/>
    </source>
</evidence>
<feature type="transmembrane region" description="Helical" evidence="2">
    <location>
        <begin position="194"/>
        <end position="215"/>
    </location>
</feature>
<reference evidence="3 4" key="1">
    <citation type="submission" date="2018-12" db="EMBL/GenBank/DDBJ databases">
        <authorList>
            <person name="Tiukova I."/>
            <person name="Dainat J."/>
        </authorList>
    </citation>
    <scope>NUCLEOTIDE SEQUENCE [LARGE SCALE GENOMIC DNA]</scope>
</reference>
<organism evidence="3 4">
    <name type="scientific">Brettanomyces naardenensis</name>
    <name type="common">Yeast</name>
    <dbReference type="NCBI Taxonomy" id="13370"/>
    <lineage>
        <taxon>Eukaryota</taxon>
        <taxon>Fungi</taxon>
        <taxon>Dikarya</taxon>
        <taxon>Ascomycota</taxon>
        <taxon>Saccharomycotina</taxon>
        <taxon>Pichiomycetes</taxon>
        <taxon>Pichiales</taxon>
        <taxon>Pichiaceae</taxon>
        <taxon>Brettanomyces</taxon>
    </lineage>
</organism>
<dbReference type="AlphaFoldDB" id="A0A448YGD6"/>
<protein>
    <submittedName>
        <fullName evidence="3">DEKNAAC100063</fullName>
    </submittedName>
</protein>
<dbReference type="Proteomes" id="UP000290900">
    <property type="component" value="Unassembled WGS sequence"/>
</dbReference>
<sequence>MSSGRFLRDRRSLRSNDIYSELPNDYNEVLIDQGGVNDNNLDALVGSDGTVYDDVSSTVSTDTEGSRQVANDGDTIPEVNVQDIIDLANQIVRSSSSSDDDATIRFRFPSTPNAMQTELAREIIIQHEIQTNGDDNDGSDGSNNSRYYVHRVRDPHDSHSVTVRFARTGEPISEGQFAAAGPGFGRANLNGRPFWMELADFVTVTMFLVVIFRLIRNALSVTSFSTDILQDTFEFIDFVRDNETESAANSATKSRNGTNPNNSTSAAASSSLIMKFGNVVEKEFPGLGNSWKVILTIATFYPYTIVSSGLLIASFIFSIFCLALSIGKRWHSIQEFFVSIVKNGEDCV</sequence>
<keyword evidence="2" id="KW-1133">Transmembrane helix</keyword>
<keyword evidence="2" id="KW-0472">Membrane</keyword>
<evidence type="ECO:0000256" key="2">
    <source>
        <dbReference type="SAM" id="Phobius"/>
    </source>
</evidence>
<dbReference type="OrthoDB" id="3980750at2759"/>
<feature type="transmembrane region" description="Helical" evidence="2">
    <location>
        <begin position="300"/>
        <end position="324"/>
    </location>
</feature>
<feature type="compositionally biased region" description="Polar residues" evidence="1">
    <location>
        <begin position="247"/>
        <end position="257"/>
    </location>
</feature>
<dbReference type="InParanoid" id="A0A448YGD6"/>
<keyword evidence="2" id="KW-0812">Transmembrane</keyword>
<keyword evidence="4" id="KW-1185">Reference proteome</keyword>
<evidence type="ECO:0000256" key="1">
    <source>
        <dbReference type="SAM" id="MobiDB-lite"/>
    </source>
</evidence>
<name>A0A448YGD6_BRENA</name>
<dbReference type="EMBL" id="CAACVR010000001">
    <property type="protein sequence ID" value="VEU19947.1"/>
    <property type="molecule type" value="Genomic_DNA"/>
</dbReference>
<proteinExistence type="predicted"/>
<gene>
    <name evidence="3" type="ORF">BRENAR_LOCUS682</name>
</gene>